<dbReference type="InterPro" id="IPR051013">
    <property type="entry name" value="MBL_superfamily_lactonases"/>
</dbReference>
<dbReference type="Gene3D" id="3.60.15.10">
    <property type="entry name" value="Ribonuclease Z/Hydroxyacylglutathione hydrolase-like"/>
    <property type="match status" value="1"/>
</dbReference>
<name>A0ABR7MN14_9BACT</name>
<sequence length="294" mass="31617">MALSPITGPAWRRFTVGKWHVTALADGMTTVDISQVVLARPPDELTSLLEVATLVNPVAISINAYVLDDGTHCLLIDTGAGELMGASAGQLLASLTQAGYQPEQIQAVLLTHIHGDHSGGLLRGEKLAFPKADVYVNTLDAAYWLSEVNQQQAPAARQRSFANARRKVLPYQQAGRLRPFSTGGELLLGIGTLAQPGHTPGHTYYTLIGTDPQLVFCADLAHLLTLQLADPTLALVYDVHPQQAVNARQRFLSEASTAGYWFAAAHAPFPGIGQVIAAKIGHRWQPLDPTRQVI</sequence>
<dbReference type="Proteomes" id="UP000622017">
    <property type="component" value="Unassembled WGS sequence"/>
</dbReference>
<evidence type="ECO:0000256" key="4">
    <source>
        <dbReference type="ARBA" id="ARBA00022833"/>
    </source>
</evidence>
<comment type="similarity">
    <text evidence="1">Belongs to the metallo-beta-lactamase superfamily.</text>
</comment>
<evidence type="ECO:0000259" key="5">
    <source>
        <dbReference type="SMART" id="SM00849"/>
    </source>
</evidence>
<dbReference type="SMART" id="SM00849">
    <property type="entry name" value="Lactamase_B"/>
    <property type="match status" value="1"/>
</dbReference>
<comment type="caution">
    <text evidence="6">The sequence shown here is derived from an EMBL/GenBank/DDBJ whole genome shotgun (WGS) entry which is preliminary data.</text>
</comment>
<dbReference type="SUPFAM" id="SSF56281">
    <property type="entry name" value="Metallo-hydrolase/oxidoreductase"/>
    <property type="match status" value="1"/>
</dbReference>
<evidence type="ECO:0000256" key="1">
    <source>
        <dbReference type="ARBA" id="ARBA00007749"/>
    </source>
</evidence>
<evidence type="ECO:0000256" key="3">
    <source>
        <dbReference type="ARBA" id="ARBA00022801"/>
    </source>
</evidence>
<dbReference type="EMBL" id="JACSCY010000014">
    <property type="protein sequence ID" value="MBC6612474.1"/>
    <property type="molecule type" value="Genomic_DNA"/>
</dbReference>
<protein>
    <submittedName>
        <fullName evidence="6">MBL fold metallo-hydrolase</fullName>
    </submittedName>
</protein>
<keyword evidence="4" id="KW-0862">Zinc</keyword>
<evidence type="ECO:0000313" key="7">
    <source>
        <dbReference type="Proteomes" id="UP000622017"/>
    </source>
</evidence>
<gene>
    <name evidence="6" type="ORF">H8B15_16235</name>
</gene>
<dbReference type="PANTHER" id="PTHR42978">
    <property type="entry name" value="QUORUM-QUENCHING LACTONASE YTNP-RELATED-RELATED"/>
    <property type="match status" value="1"/>
</dbReference>
<dbReference type="RefSeq" id="WP_187320706.1">
    <property type="nucleotide sequence ID" value="NZ_JACSCY010000014.1"/>
</dbReference>
<feature type="domain" description="Metallo-beta-lactamase" evidence="5">
    <location>
        <begin position="61"/>
        <end position="266"/>
    </location>
</feature>
<dbReference type="PANTHER" id="PTHR42978:SF6">
    <property type="entry name" value="QUORUM-QUENCHING LACTONASE YTNP-RELATED"/>
    <property type="match status" value="1"/>
</dbReference>
<keyword evidence="2" id="KW-0479">Metal-binding</keyword>
<proteinExistence type="inferred from homology"/>
<keyword evidence="3" id="KW-0378">Hydrolase</keyword>
<evidence type="ECO:0000256" key="2">
    <source>
        <dbReference type="ARBA" id="ARBA00022723"/>
    </source>
</evidence>
<accession>A0ABR7MN14</accession>
<dbReference type="Pfam" id="PF00753">
    <property type="entry name" value="Lactamase_B"/>
    <property type="match status" value="1"/>
</dbReference>
<reference evidence="6 7" key="1">
    <citation type="submission" date="2020-08" db="EMBL/GenBank/DDBJ databases">
        <title>Hymenobacter sp.</title>
        <authorList>
            <person name="Kim M.K."/>
        </authorList>
    </citation>
    <scope>NUCLEOTIDE SEQUENCE [LARGE SCALE GENOMIC DNA]</scope>
    <source>
        <strain evidence="6 7">BT507</strain>
    </source>
</reference>
<dbReference type="InterPro" id="IPR036866">
    <property type="entry name" value="RibonucZ/Hydroxyglut_hydro"/>
</dbReference>
<dbReference type="CDD" id="cd07720">
    <property type="entry name" value="OPHC2-like_MBL-fold"/>
    <property type="match status" value="1"/>
</dbReference>
<organism evidence="6 7">
    <name type="scientific">Hymenobacter citatus</name>
    <dbReference type="NCBI Taxonomy" id="2763506"/>
    <lineage>
        <taxon>Bacteria</taxon>
        <taxon>Pseudomonadati</taxon>
        <taxon>Bacteroidota</taxon>
        <taxon>Cytophagia</taxon>
        <taxon>Cytophagales</taxon>
        <taxon>Hymenobacteraceae</taxon>
        <taxon>Hymenobacter</taxon>
    </lineage>
</organism>
<evidence type="ECO:0000313" key="6">
    <source>
        <dbReference type="EMBL" id="MBC6612474.1"/>
    </source>
</evidence>
<dbReference type="InterPro" id="IPR001279">
    <property type="entry name" value="Metallo-B-lactamas"/>
</dbReference>
<keyword evidence="7" id="KW-1185">Reference proteome</keyword>